<gene>
    <name evidence="8" type="ORF">METZ01_LOCUS482807</name>
</gene>
<dbReference type="Pfam" id="PF02706">
    <property type="entry name" value="Wzz"/>
    <property type="match status" value="1"/>
</dbReference>
<reference evidence="8" key="1">
    <citation type="submission" date="2018-05" db="EMBL/GenBank/DDBJ databases">
        <authorList>
            <person name="Lanie J.A."/>
            <person name="Ng W.-L."/>
            <person name="Kazmierczak K.M."/>
            <person name="Andrzejewski T.M."/>
            <person name="Davidsen T.M."/>
            <person name="Wayne K.J."/>
            <person name="Tettelin H."/>
            <person name="Glass J.I."/>
            <person name="Rusch D."/>
            <person name="Podicherti R."/>
            <person name="Tsui H.-C.T."/>
            <person name="Winkler M.E."/>
        </authorList>
    </citation>
    <scope>NUCLEOTIDE SEQUENCE</scope>
</reference>
<dbReference type="InterPro" id="IPR003856">
    <property type="entry name" value="LPS_length_determ_N"/>
</dbReference>
<accession>A0A383CD10</accession>
<evidence type="ECO:0000256" key="3">
    <source>
        <dbReference type="ARBA" id="ARBA00022692"/>
    </source>
</evidence>
<feature type="transmembrane region" description="Helical" evidence="6">
    <location>
        <begin position="91"/>
        <end position="109"/>
    </location>
</feature>
<keyword evidence="4 6" id="KW-1133">Transmembrane helix</keyword>
<evidence type="ECO:0000256" key="1">
    <source>
        <dbReference type="ARBA" id="ARBA00004651"/>
    </source>
</evidence>
<evidence type="ECO:0000259" key="7">
    <source>
        <dbReference type="Pfam" id="PF02706"/>
    </source>
</evidence>
<comment type="subcellular location">
    <subcellularLocation>
        <location evidence="1">Cell membrane</location>
        <topology evidence="1">Multi-pass membrane protein</topology>
    </subcellularLocation>
</comment>
<dbReference type="EMBL" id="UINC01207732">
    <property type="protein sequence ID" value="SVE29953.1"/>
    <property type="molecule type" value="Genomic_DNA"/>
</dbReference>
<name>A0A383CD10_9ZZZZ</name>
<dbReference type="GO" id="GO:0005886">
    <property type="term" value="C:plasma membrane"/>
    <property type="evidence" value="ECO:0007669"/>
    <property type="project" value="UniProtKB-SubCell"/>
</dbReference>
<keyword evidence="2" id="KW-1003">Cell membrane</keyword>
<evidence type="ECO:0000256" key="5">
    <source>
        <dbReference type="ARBA" id="ARBA00023136"/>
    </source>
</evidence>
<keyword evidence="3 6" id="KW-0812">Transmembrane</keyword>
<evidence type="ECO:0000256" key="6">
    <source>
        <dbReference type="SAM" id="Phobius"/>
    </source>
</evidence>
<keyword evidence="5 6" id="KW-0472">Membrane</keyword>
<feature type="non-terminal residue" evidence="8">
    <location>
        <position position="199"/>
    </location>
</feature>
<evidence type="ECO:0000313" key="8">
    <source>
        <dbReference type="EMBL" id="SVE29953.1"/>
    </source>
</evidence>
<dbReference type="AlphaFoldDB" id="A0A383CD10"/>
<organism evidence="8">
    <name type="scientific">marine metagenome</name>
    <dbReference type="NCBI Taxonomy" id="408172"/>
    <lineage>
        <taxon>unclassified sequences</taxon>
        <taxon>metagenomes</taxon>
        <taxon>ecological metagenomes</taxon>
    </lineage>
</organism>
<dbReference type="GO" id="GO:0003677">
    <property type="term" value="F:DNA binding"/>
    <property type="evidence" value="ECO:0007669"/>
    <property type="project" value="InterPro"/>
</dbReference>
<evidence type="ECO:0000256" key="4">
    <source>
        <dbReference type="ARBA" id="ARBA00022989"/>
    </source>
</evidence>
<protein>
    <recommendedName>
        <fullName evidence="7">Polysaccharide chain length determinant N-terminal domain-containing protein</fullName>
    </recommendedName>
</protein>
<feature type="domain" description="Polysaccharide chain length determinant N-terminal" evidence="7">
    <location>
        <begin position="75"/>
        <end position="174"/>
    </location>
</feature>
<dbReference type="Gene3D" id="1.10.260.40">
    <property type="entry name" value="lambda repressor-like DNA-binding domains"/>
    <property type="match status" value="1"/>
</dbReference>
<proteinExistence type="predicted"/>
<evidence type="ECO:0000256" key="2">
    <source>
        <dbReference type="ARBA" id="ARBA00022475"/>
    </source>
</evidence>
<sequence>MKFTKLEEFMSSRGITSLADIARALNTSPQAVSNWKARDQVPYHVIAKLNKSSNNLSGSYAEPQIYSSAYNGEKTISFSDILLNISEQLKVIIMSTFIAVFFTFTYIKFIEKPLYSSSATFLLAEKKPGLSGGMAGLASQFGVNIPQSIETDLSSPSLFPEILHSRKFAERIFEKYFYTLEYGKELSLLAILTYGDLPP</sequence>
<dbReference type="InterPro" id="IPR010982">
    <property type="entry name" value="Lambda_DNA-bd_dom_sf"/>
</dbReference>